<reference evidence="1" key="1">
    <citation type="submission" date="2009-11" db="EMBL/GenBank/DDBJ databases">
        <authorList>
            <consortium name="US DOE Joint Genome Institute (JGI-PGF)"/>
            <person name="Ottilar R."/>
            <person name="Schmutz J."/>
            <person name="Salamov A."/>
            <person name="Cheng J.F."/>
            <person name="Lucas S."/>
            <person name="Pitluck S."/>
            <person name="Gundlach H."/>
            <person name="Guo Y."/>
            <person name="Haberer G."/>
            <person name="Nasrallah J."/>
            <person name="Mayer K.F.X."/>
            <person name="van de Peer Y."/>
            <person name="Weigel D."/>
            <person name="Grigoriev I.V."/>
        </authorList>
    </citation>
    <scope>NUCLEOTIDE SEQUENCE</scope>
    <source>
        <strain evidence="1">Nigerian</strain>
    </source>
</reference>
<dbReference type="EMBL" id="KV461112">
    <property type="protein sequence ID" value="OCA14865.1"/>
    <property type="molecule type" value="Genomic_DNA"/>
</dbReference>
<reference evidence="1" key="3">
    <citation type="submission" date="2016-05" db="EMBL/GenBank/DDBJ databases">
        <title>WGS assembly of Xenopus tropicalis.</title>
        <authorList>
            <person name="Sessions A."/>
            <person name="Jenkins J."/>
            <person name="Mitros T."/>
            <person name="Lyons J.T."/>
            <person name="Dichmann D.S."/>
            <person name="Robert J."/>
            <person name="Harland R.M."/>
            <person name="Rokhsar D.S."/>
        </authorList>
    </citation>
    <scope>NUCLEOTIDE SEQUENCE</scope>
    <source>
        <strain evidence="1">Nigerian</strain>
    </source>
</reference>
<gene>
    <name evidence="1" type="ORF">XENTR_v90030975mg</name>
</gene>
<sequence>MLQGTLPIGAARVGLSRSRVIVDCLGGTPLCIGGWAGRLCLCSLETVQRGVALKTPCRRIDVIGTCGPSMRIALSLFIYVWL</sequence>
<proteinExistence type="predicted"/>
<reference evidence="1" key="2">
    <citation type="journal article" date="2010" name="Science">
        <title>The genome of the Western clawed frog Xenopus tropicalis.</title>
        <authorList>
            <person name="Hellsten U."/>
            <person name="Harland R.M."/>
            <person name="Gilchrist M.J."/>
            <person name="Hendrix D."/>
            <person name="Jurka J."/>
            <person name="Kapitonov V."/>
            <person name="Ovcharenko I."/>
            <person name="Putnam N.H."/>
            <person name="Shu S."/>
            <person name="Taher L."/>
            <person name="Blitz I.L."/>
            <person name="Blumberg B."/>
            <person name="Dichmann D.S."/>
            <person name="Dubchak I."/>
            <person name="Amaya E."/>
            <person name="Detter J.C."/>
            <person name="Fletcher R."/>
            <person name="Gerhard D.S."/>
            <person name="Goodstein D."/>
            <person name="Graves T."/>
            <person name="Grigoriev I.V."/>
            <person name="Grimwood J."/>
            <person name="Kawashima T."/>
            <person name="Lindquist E."/>
            <person name="Lucas S.M."/>
            <person name="Mead P.E."/>
            <person name="Mitros T."/>
            <person name="Ogino H."/>
            <person name="Ohta Y."/>
            <person name="Poliakov A.V."/>
            <person name="Pollet N."/>
            <person name="Robert J."/>
            <person name="Salamov A."/>
            <person name="Sater A.K."/>
            <person name="Schmutz J."/>
            <person name="Terry A."/>
            <person name="Vize P.D."/>
            <person name="Warren W.C."/>
            <person name="Wells D."/>
            <person name="Wills A."/>
            <person name="Wilson R.K."/>
            <person name="Zimmerman L.B."/>
            <person name="Zorn A.M."/>
            <person name="Grainger R."/>
            <person name="Grammer T."/>
            <person name="Khokha M.K."/>
            <person name="Richardson P.M."/>
            <person name="Rokhsar D.S."/>
        </authorList>
    </citation>
    <scope>NUCLEOTIDE SEQUENCE [LARGE SCALE GENOMIC DNA]</scope>
    <source>
        <strain evidence="1">Nigerian</strain>
    </source>
</reference>
<accession>A0A1B8XW36</accession>
<organism evidence="1">
    <name type="scientific">Xenopus tropicalis</name>
    <name type="common">Western clawed frog</name>
    <name type="synonym">Silurana tropicalis</name>
    <dbReference type="NCBI Taxonomy" id="8364"/>
    <lineage>
        <taxon>Eukaryota</taxon>
        <taxon>Metazoa</taxon>
        <taxon>Chordata</taxon>
        <taxon>Craniata</taxon>
        <taxon>Vertebrata</taxon>
        <taxon>Euteleostomi</taxon>
        <taxon>Amphibia</taxon>
        <taxon>Batrachia</taxon>
        <taxon>Anura</taxon>
        <taxon>Pipoidea</taxon>
        <taxon>Pipidae</taxon>
        <taxon>Xenopodinae</taxon>
        <taxon>Xenopus</taxon>
        <taxon>Silurana</taxon>
    </lineage>
</organism>
<dbReference type="AlphaFoldDB" id="A0A1B8XW36"/>
<evidence type="ECO:0000313" key="1">
    <source>
        <dbReference type="EMBL" id="OCA14865.1"/>
    </source>
</evidence>
<protein>
    <submittedName>
        <fullName evidence="1">Uncharacterized protein</fullName>
    </submittedName>
</protein>
<name>A0A1B8XW36_XENTR</name>